<dbReference type="Gene3D" id="3.20.20.80">
    <property type="entry name" value="Glycosidases"/>
    <property type="match status" value="1"/>
</dbReference>
<dbReference type="InterPro" id="IPR001360">
    <property type="entry name" value="Glyco_hydro_1"/>
</dbReference>
<dbReference type="AlphaFoldDB" id="A0AAU1M049"/>
<evidence type="ECO:0000256" key="5">
    <source>
        <dbReference type="SAM" id="MobiDB-lite"/>
    </source>
</evidence>
<evidence type="ECO:0000256" key="3">
    <source>
        <dbReference type="ARBA" id="ARBA00023295"/>
    </source>
</evidence>
<dbReference type="Pfam" id="PF00232">
    <property type="entry name" value="Glyco_hydro_1"/>
    <property type="match status" value="2"/>
</dbReference>
<name>A0AAU1M049_9ACTN</name>
<dbReference type="GO" id="GO:0016052">
    <property type="term" value="P:carbohydrate catabolic process"/>
    <property type="evidence" value="ECO:0007669"/>
    <property type="project" value="TreeGrafter"/>
</dbReference>
<dbReference type="EMBL" id="CP108169">
    <property type="protein sequence ID" value="WTQ76973.1"/>
    <property type="molecule type" value="Genomic_DNA"/>
</dbReference>
<dbReference type="PANTHER" id="PTHR10353:SF36">
    <property type="entry name" value="LP05116P"/>
    <property type="match status" value="1"/>
</dbReference>
<comment type="similarity">
    <text evidence="1 4">Belongs to the glycosyl hydrolase 1 family.</text>
</comment>
<accession>A0AAU1M049</accession>
<proteinExistence type="inferred from homology"/>
<organism evidence="6">
    <name type="scientific">Streptomyces sp. NBC_00148</name>
    <dbReference type="NCBI Taxonomy" id="2903626"/>
    <lineage>
        <taxon>Bacteria</taxon>
        <taxon>Bacillati</taxon>
        <taxon>Actinomycetota</taxon>
        <taxon>Actinomycetes</taxon>
        <taxon>Kitasatosporales</taxon>
        <taxon>Streptomycetaceae</taxon>
        <taxon>Streptomyces</taxon>
    </lineage>
</organism>
<dbReference type="SUPFAM" id="SSF51445">
    <property type="entry name" value="(Trans)glycosidases"/>
    <property type="match status" value="1"/>
</dbReference>
<dbReference type="PANTHER" id="PTHR10353">
    <property type="entry name" value="GLYCOSYL HYDROLASE"/>
    <property type="match status" value="1"/>
</dbReference>
<gene>
    <name evidence="6" type="ORF">OG222_29340</name>
</gene>
<evidence type="ECO:0000256" key="2">
    <source>
        <dbReference type="ARBA" id="ARBA00022801"/>
    </source>
</evidence>
<evidence type="ECO:0000256" key="4">
    <source>
        <dbReference type="RuleBase" id="RU003690"/>
    </source>
</evidence>
<evidence type="ECO:0000256" key="1">
    <source>
        <dbReference type="ARBA" id="ARBA00010838"/>
    </source>
</evidence>
<keyword evidence="3" id="KW-0326">Glycosidase</keyword>
<dbReference type="PRINTS" id="PR00131">
    <property type="entry name" value="GLHYDRLASE1"/>
</dbReference>
<dbReference type="GO" id="GO:0008422">
    <property type="term" value="F:beta-glucosidase activity"/>
    <property type="evidence" value="ECO:0007669"/>
    <property type="project" value="TreeGrafter"/>
</dbReference>
<dbReference type="GO" id="GO:0005829">
    <property type="term" value="C:cytosol"/>
    <property type="evidence" value="ECO:0007669"/>
    <property type="project" value="TreeGrafter"/>
</dbReference>
<dbReference type="InterPro" id="IPR017853">
    <property type="entry name" value="GH"/>
</dbReference>
<feature type="region of interest" description="Disordered" evidence="5">
    <location>
        <begin position="413"/>
        <end position="437"/>
    </location>
</feature>
<sequence>MTSLTGPGLALPEGFLMGASTSAHQVEGNNVSSDWWAIENRPGTFVAERSGDAADSFHRWPEDMDLLAGLGFNAYRFGIEWARVEPERGQVSRAAVAHYRAMVRGALERGLTPVVTLHHFTSPRWFSALGGWASPGSADLFASYARVATEILLPGVRHVATINEPNMIALMHSLIRGAGLAADGATAPADGERPGVTLDPGSVEPDATVEQALIRAHRAATAVLKAADPTLQVGWTVANQAYQAEPGAAEAMAAYARPREDVYLEAAREDDWIGVQAYTRHRIGADGPLPVPEGAPTTLTGWEVYPEALGEAVRHTADVVGPGVPVLVTENGIATADDEQRITYTTAALASLASALRDGVDVRGYLHWSALDNYEWGSYRPTFGLIAVDAETFARTPKRSAAWLGALARAGRIPDVPGPGDPDGRPAAGAARVRAAG</sequence>
<evidence type="ECO:0000313" key="6">
    <source>
        <dbReference type="EMBL" id="WTQ76973.1"/>
    </source>
</evidence>
<feature type="compositionally biased region" description="Low complexity" evidence="5">
    <location>
        <begin position="425"/>
        <end position="437"/>
    </location>
</feature>
<keyword evidence="2" id="KW-0378">Hydrolase</keyword>
<protein>
    <submittedName>
        <fullName evidence="6">Family 1 glycosylhydrolase</fullName>
    </submittedName>
</protein>
<reference evidence="6" key="1">
    <citation type="submission" date="2022-10" db="EMBL/GenBank/DDBJ databases">
        <title>The complete genomes of actinobacterial strains from the NBC collection.</title>
        <authorList>
            <person name="Joergensen T.S."/>
            <person name="Alvarez Arevalo M."/>
            <person name="Sterndorff E.B."/>
            <person name="Faurdal D."/>
            <person name="Vuksanovic O."/>
            <person name="Mourched A.-S."/>
            <person name="Charusanti P."/>
            <person name="Shaw S."/>
            <person name="Blin K."/>
            <person name="Weber T."/>
        </authorList>
    </citation>
    <scope>NUCLEOTIDE SEQUENCE</scope>
    <source>
        <strain evidence="6">NBC_00148</strain>
    </source>
</reference>